<dbReference type="PANTHER" id="PTHR38791">
    <property type="entry name" value="ZN(II)2CYS6 TRANSCRIPTION FACTOR (EUROFUNG)-RELATED-RELATED"/>
    <property type="match status" value="1"/>
</dbReference>
<dbReference type="GO" id="GO:0000981">
    <property type="term" value="F:DNA-binding transcription factor activity, RNA polymerase II-specific"/>
    <property type="evidence" value="ECO:0007669"/>
    <property type="project" value="InterPro"/>
</dbReference>
<dbReference type="HOGENOM" id="CLU_025204_0_0_1"/>
<evidence type="ECO:0000313" key="3">
    <source>
        <dbReference type="EMBL" id="KFA64148.1"/>
    </source>
</evidence>
<gene>
    <name evidence="3" type="ORF">S40285_00861</name>
</gene>
<dbReference type="InterPro" id="IPR053175">
    <property type="entry name" value="DHMBA_Reg_Transcription_Factor"/>
</dbReference>
<dbReference type="CDD" id="cd00067">
    <property type="entry name" value="GAL4"/>
    <property type="match status" value="1"/>
</dbReference>
<evidence type="ECO:0008006" key="5">
    <source>
        <dbReference type="Google" id="ProtNLM"/>
    </source>
</evidence>
<name>A0A084QJL3_STAC4</name>
<protein>
    <recommendedName>
        <fullName evidence="5">Zn(2)-C6 fungal-type domain-containing protein</fullName>
    </recommendedName>
</protein>
<proteinExistence type="predicted"/>
<feature type="compositionally biased region" description="Low complexity" evidence="2">
    <location>
        <begin position="69"/>
        <end position="85"/>
    </location>
</feature>
<dbReference type="InterPro" id="IPR001138">
    <property type="entry name" value="Zn2Cys6_DnaBD"/>
</dbReference>
<feature type="region of interest" description="Disordered" evidence="2">
    <location>
        <begin position="47"/>
        <end position="115"/>
    </location>
</feature>
<dbReference type="EMBL" id="KL660698">
    <property type="protein sequence ID" value="KFA64148.1"/>
    <property type="molecule type" value="Genomic_DNA"/>
</dbReference>
<dbReference type="AlphaFoldDB" id="A0A084QJL3"/>
<evidence type="ECO:0000256" key="2">
    <source>
        <dbReference type="SAM" id="MobiDB-lite"/>
    </source>
</evidence>
<reference evidence="3 4" key="1">
    <citation type="journal article" date="2014" name="BMC Genomics">
        <title>Comparative genome sequencing reveals chemotype-specific gene clusters in the toxigenic black mold Stachybotrys.</title>
        <authorList>
            <person name="Semeiks J."/>
            <person name="Borek D."/>
            <person name="Otwinowski Z."/>
            <person name="Grishin N.V."/>
        </authorList>
    </citation>
    <scope>NUCLEOTIDE SEQUENCE [LARGE SCALE GENOMIC DNA]</scope>
    <source>
        <strain evidence="3 4">IBT 40285</strain>
    </source>
</reference>
<keyword evidence="1" id="KW-0539">Nucleus</keyword>
<evidence type="ECO:0000313" key="4">
    <source>
        <dbReference type="Proteomes" id="UP000028524"/>
    </source>
</evidence>
<keyword evidence="4" id="KW-1185">Reference proteome</keyword>
<dbReference type="InParanoid" id="A0A084QJL3"/>
<dbReference type="Proteomes" id="UP000028524">
    <property type="component" value="Unassembled WGS sequence"/>
</dbReference>
<feature type="compositionally biased region" description="Low complexity" evidence="2">
    <location>
        <begin position="102"/>
        <end position="115"/>
    </location>
</feature>
<dbReference type="OMA" id="YHYIDEV"/>
<organism evidence="3 4">
    <name type="scientific">Stachybotrys chlorohalonatus (strain IBT 40285)</name>
    <dbReference type="NCBI Taxonomy" id="1283841"/>
    <lineage>
        <taxon>Eukaryota</taxon>
        <taxon>Fungi</taxon>
        <taxon>Dikarya</taxon>
        <taxon>Ascomycota</taxon>
        <taxon>Pezizomycotina</taxon>
        <taxon>Sordariomycetes</taxon>
        <taxon>Hypocreomycetidae</taxon>
        <taxon>Hypocreales</taxon>
        <taxon>Stachybotryaceae</taxon>
        <taxon>Stachybotrys</taxon>
    </lineage>
</organism>
<accession>A0A084QJL3</accession>
<dbReference type="GO" id="GO:0008270">
    <property type="term" value="F:zinc ion binding"/>
    <property type="evidence" value="ECO:0007669"/>
    <property type="project" value="InterPro"/>
</dbReference>
<evidence type="ECO:0000256" key="1">
    <source>
        <dbReference type="ARBA" id="ARBA00023242"/>
    </source>
</evidence>
<sequence length="523" mass="58950">MHSDVQIEQECCKYGPMLGRPACQRCIKYGAECPGYRAPQDLIFRDDTSRAKGKRKRALDGALPQASRTTDSTHLHSPLSTSSESDGARSLQPRPGEEASGRDSSSQISPRSSTSDYHLPLGQSINLHWTANSVSMVLHVYSALEFLQSAYRLVRDDSPLIWAAHLFSRTYITNLQYPTSMSRQSRQESEQELGGYLGKVLSSVNSALKDPTGPFRNDVLATIWVLTNYELLAGSFTDFGPDNPWLMHTRGLYSILKSRGRRQFYVPLDRQGFWPAYNLVQIQALVTNSEMPPESSEWLDVIHQTLNENEKVNFYVAKFISRIARAQSHILDIITRRDSIAAVERYHNLIHEVTDAAWDINNALGSDLQSKPVDSYMLTMYWATLINVHNLVQFLINFLTHCESTNDALRPQLRLQWHYSLEIIRNSAQGILDSVPVVLGPMKMSSPVDMKVVFDAIKIIWPLTAICSVTATSSDQKQAAESTLIFIGRELGIRQALNTYNRRRDIALDVRRPRGFSQAALAD</sequence>
<dbReference type="OrthoDB" id="4491390at2759"/>